<dbReference type="GO" id="GO:0070006">
    <property type="term" value="F:metalloaminopeptidase activity"/>
    <property type="evidence" value="ECO:0007669"/>
    <property type="project" value="TreeGrafter"/>
</dbReference>
<keyword evidence="4" id="KW-0645">Protease</keyword>
<dbReference type="Pfam" id="PF11838">
    <property type="entry name" value="ERAP1_C"/>
    <property type="match status" value="1"/>
</dbReference>
<dbReference type="InterPro" id="IPR001930">
    <property type="entry name" value="Peptidase_M1"/>
</dbReference>
<evidence type="ECO:0000256" key="2">
    <source>
        <dbReference type="ARBA" id="ARBA00010136"/>
    </source>
</evidence>
<dbReference type="PANTHER" id="PTHR11533">
    <property type="entry name" value="PROTEASE M1 ZINC METALLOPROTEASE"/>
    <property type="match status" value="1"/>
</dbReference>
<dbReference type="GO" id="GO:0016020">
    <property type="term" value="C:membrane"/>
    <property type="evidence" value="ECO:0007669"/>
    <property type="project" value="TreeGrafter"/>
</dbReference>
<feature type="domain" description="Aminopeptidase N-like N-terminal" evidence="12">
    <location>
        <begin position="126"/>
        <end position="179"/>
    </location>
</feature>
<accession>A0A6J6SIJ7</accession>
<dbReference type="InterPro" id="IPR027268">
    <property type="entry name" value="Peptidase_M4/M1_CTD_sf"/>
</dbReference>
<dbReference type="Pfam" id="PF17900">
    <property type="entry name" value="Peptidase_M1_N"/>
    <property type="match status" value="1"/>
</dbReference>
<dbReference type="Gene3D" id="1.10.390.10">
    <property type="entry name" value="Neutral Protease Domain 2"/>
    <property type="match status" value="1"/>
</dbReference>
<dbReference type="PRINTS" id="PR00756">
    <property type="entry name" value="ALADIPTASE"/>
</dbReference>
<dbReference type="SUPFAM" id="SSF55486">
    <property type="entry name" value="Metalloproteases ('zincins'), catalytic domain"/>
    <property type="match status" value="1"/>
</dbReference>
<evidence type="ECO:0000256" key="8">
    <source>
        <dbReference type="ARBA" id="ARBA00023049"/>
    </source>
</evidence>
<dbReference type="InterPro" id="IPR012778">
    <property type="entry name" value="Pept_M1_aminopeptidase"/>
</dbReference>
<evidence type="ECO:0000256" key="1">
    <source>
        <dbReference type="ARBA" id="ARBA00001947"/>
    </source>
</evidence>
<dbReference type="GO" id="GO:0005615">
    <property type="term" value="C:extracellular space"/>
    <property type="evidence" value="ECO:0007669"/>
    <property type="project" value="TreeGrafter"/>
</dbReference>
<dbReference type="GO" id="GO:0005737">
    <property type="term" value="C:cytoplasm"/>
    <property type="evidence" value="ECO:0007669"/>
    <property type="project" value="TreeGrafter"/>
</dbReference>
<feature type="domain" description="Peptidase M1 membrane alanine aminopeptidase" evidence="10">
    <location>
        <begin position="225"/>
        <end position="439"/>
    </location>
</feature>
<comment type="cofactor">
    <cofactor evidence="1">
        <name>Zn(2+)</name>
        <dbReference type="ChEBI" id="CHEBI:29105"/>
    </cofactor>
</comment>
<keyword evidence="8" id="KW-0482">Metalloprotease</keyword>
<evidence type="ECO:0000256" key="4">
    <source>
        <dbReference type="ARBA" id="ARBA00022670"/>
    </source>
</evidence>
<keyword evidence="6" id="KW-0378">Hydrolase</keyword>
<name>A0A6J6SIJ7_9ZZZZ</name>
<comment type="similarity">
    <text evidence="2">Belongs to the peptidase M1 family.</text>
</comment>
<evidence type="ECO:0000256" key="6">
    <source>
        <dbReference type="ARBA" id="ARBA00022801"/>
    </source>
</evidence>
<dbReference type="EMBL" id="CAEZYQ010000004">
    <property type="protein sequence ID" value="CAB4734543.1"/>
    <property type="molecule type" value="Genomic_DNA"/>
</dbReference>
<evidence type="ECO:0000256" key="7">
    <source>
        <dbReference type="ARBA" id="ARBA00022833"/>
    </source>
</evidence>
<evidence type="ECO:0000259" key="11">
    <source>
        <dbReference type="Pfam" id="PF11838"/>
    </source>
</evidence>
<dbReference type="InterPro" id="IPR050344">
    <property type="entry name" value="Peptidase_M1_aminopeptidases"/>
</dbReference>
<proteinExistence type="inferred from homology"/>
<dbReference type="InterPro" id="IPR042097">
    <property type="entry name" value="Aminopeptidase_N-like_N_sf"/>
</dbReference>
<dbReference type="SUPFAM" id="SSF63737">
    <property type="entry name" value="Leukotriene A4 hydrolase N-terminal domain"/>
    <property type="match status" value="1"/>
</dbReference>
<dbReference type="AlphaFoldDB" id="A0A6J6SIJ7"/>
<sequence length="814" mass="88421">MSLTLAEARDRAAAVTVESYAIDLDLTGWDRGHFACRTRVRFKTSTERTFLELTAARDVSVDCDASPLTWTYDGRRIALDGLPVGEPVEVVVRAEVPYVSDGDGMHLMTDPEDGETYVSAYLSLDVAQRVFPCFDQPDLKATFDLAVTADPRWTVLANGRVREHDEAAGRWRFATTPRICPSLFVVCAGPWHSVTWEHAGLPFGWHARASLAAELDRDAEELRRTTTDCFDHYATLFDQPYPFDSYDQLFGPGHNWGAMETPGCVTYRDEYLPRGRVTDHQRAARATVIAHEMAHMWFGNLVTMRWWEDTWLNESFADYMGYRVADDGAGFAGALVAHESSRKPGAYTADERRSTHPVAPAPEDVPDVDAAFANFDAISYSKGNSCLRQLVTWLGDEDFLAGVNAHLTRHAFGNATLDDLVTALDEASPRDVRAWAEAWLRRPGFDTVAVERDADGTPVLVREGSRPHRFSVTAYAADGSVAGERLVDLADAALPLPDWAGLAVVPNSRGESFVRLRLDDHSATFVRQRLSDVTDELQRAVLWAHCFDEVRTGALPVPAYADLVAAHLPREPHAALVAAVLDRTLGPVRTRVATADAVPALADAVAAACAAGLSGGPGAEDEQVAIALVRGLVSTTRDPSLLERWLAAGRTDTGPVGGVDLDPSLRWSTLARLAALGAIDADRIEAARVADGSFAGDLGAARALAARPTAEAKAEAWAAMTEPDVSNRLFESLALGLWDAERPDLCAPYVEAYLDAGPDIARRRGQGFSLVLGRNAFPALALSADQRSRLAEVLAADVPTVLARQWNDALDDLG</sequence>
<feature type="domain" description="ERAP1-like C-terminal" evidence="11">
    <location>
        <begin position="504"/>
        <end position="812"/>
    </location>
</feature>
<dbReference type="InterPro" id="IPR014782">
    <property type="entry name" value="Peptidase_M1_dom"/>
</dbReference>
<organism evidence="13">
    <name type="scientific">freshwater metagenome</name>
    <dbReference type="NCBI Taxonomy" id="449393"/>
    <lineage>
        <taxon>unclassified sequences</taxon>
        <taxon>metagenomes</taxon>
        <taxon>ecological metagenomes</taxon>
    </lineage>
</organism>
<evidence type="ECO:0000259" key="10">
    <source>
        <dbReference type="Pfam" id="PF01433"/>
    </source>
</evidence>
<dbReference type="CDD" id="cd09602">
    <property type="entry name" value="M1_APN"/>
    <property type="match status" value="1"/>
</dbReference>
<dbReference type="InterPro" id="IPR024571">
    <property type="entry name" value="ERAP1-like_C_dom"/>
</dbReference>
<dbReference type="Pfam" id="PF01433">
    <property type="entry name" value="Peptidase_M1"/>
    <property type="match status" value="1"/>
</dbReference>
<keyword evidence="3" id="KW-0031">Aminopeptidase</keyword>
<evidence type="ECO:0000256" key="3">
    <source>
        <dbReference type="ARBA" id="ARBA00022438"/>
    </source>
</evidence>
<dbReference type="Gene3D" id="2.60.40.1730">
    <property type="entry name" value="tricorn interacting facor f3 domain"/>
    <property type="match status" value="1"/>
</dbReference>
<evidence type="ECO:0000313" key="13">
    <source>
        <dbReference type="EMBL" id="CAB4734543.1"/>
    </source>
</evidence>
<evidence type="ECO:0000256" key="9">
    <source>
        <dbReference type="SAM" id="MobiDB-lite"/>
    </source>
</evidence>
<gene>
    <name evidence="13" type="ORF">UFOPK2761_00766</name>
</gene>
<evidence type="ECO:0000256" key="5">
    <source>
        <dbReference type="ARBA" id="ARBA00022723"/>
    </source>
</evidence>
<dbReference type="GO" id="GO:0006508">
    <property type="term" value="P:proteolysis"/>
    <property type="evidence" value="ECO:0007669"/>
    <property type="project" value="UniProtKB-KW"/>
</dbReference>
<dbReference type="PANTHER" id="PTHR11533:SF174">
    <property type="entry name" value="PUROMYCIN-SENSITIVE AMINOPEPTIDASE-RELATED"/>
    <property type="match status" value="1"/>
</dbReference>
<feature type="region of interest" description="Disordered" evidence="9">
    <location>
        <begin position="343"/>
        <end position="363"/>
    </location>
</feature>
<reference evidence="13" key="1">
    <citation type="submission" date="2020-05" db="EMBL/GenBank/DDBJ databases">
        <authorList>
            <person name="Chiriac C."/>
            <person name="Salcher M."/>
            <person name="Ghai R."/>
            <person name="Kavagutti S V."/>
        </authorList>
    </citation>
    <scope>NUCLEOTIDE SEQUENCE</scope>
</reference>
<keyword evidence="7" id="KW-0862">Zinc</keyword>
<dbReference type="GO" id="GO:0008270">
    <property type="term" value="F:zinc ion binding"/>
    <property type="evidence" value="ECO:0007669"/>
    <property type="project" value="InterPro"/>
</dbReference>
<dbReference type="GO" id="GO:0043171">
    <property type="term" value="P:peptide catabolic process"/>
    <property type="evidence" value="ECO:0007669"/>
    <property type="project" value="TreeGrafter"/>
</dbReference>
<keyword evidence="5" id="KW-0479">Metal-binding</keyword>
<protein>
    <submittedName>
        <fullName evidence="13">Unannotated protein</fullName>
    </submittedName>
</protein>
<evidence type="ECO:0000259" key="12">
    <source>
        <dbReference type="Pfam" id="PF17900"/>
    </source>
</evidence>
<dbReference type="GO" id="GO:0042277">
    <property type="term" value="F:peptide binding"/>
    <property type="evidence" value="ECO:0007669"/>
    <property type="project" value="TreeGrafter"/>
</dbReference>
<dbReference type="InterPro" id="IPR045357">
    <property type="entry name" value="Aminopeptidase_N-like_N"/>
</dbReference>
<dbReference type="NCBIfam" id="TIGR02412">
    <property type="entry name" value="pepN_strep_liv"/>
    <property type="match status" value="1"/>
</dbReference>